<evidence type="ECO:0000256" key="5">
    <source>
        <dbReference type="SAM" id="MobiDB-lite"/>
    </source>
</evidence>
<feature type="region of interest" description="Disordered" evidence="5">
    <location>
        <begin position="285"/>
        <end position="346"/>
    </location>
</feature>
<comment type="subcellular location">
    <subcellularLocation>
        <location evidence="1">Membrane</location>
        <topology evidence="1">Single-pass membrane protein</topology>
    </subcellularLocation>
</comment>
<name>A0A7U2FA15_PHANO</name>
<reference evidence="8" key="1">
    <citation type="journal article" date="2021" name="BMC Genomics">
        <title>Chromosome-level genome assembly and manually-curated proteome of model necrotroph Parastagonospora nodorum Sn15 reveals a genome-wide trove of candidate effector homologs, and redundancy of virulence-related functions within an accessory chromosome.</title>
        <authorList>
            <person name="Bertazzoni S."/>
            <person name="Jones D.A.B."/>
            <person name="Phan H.T."/>
            <person name="Tan K.-C."/>
            <person name="Hane J.K."/>
        </authorList>
    </citation>
    <scope>NUCLEOTIDE SEQUENCE [LARGE SCALE GENOMIC DNA]</scope>
    <source>
        <strain evidence="8">SN15 / ATCC MYA-4574 / FGSC 10173)</strain>
    </source>
</reference>
<dbReference type="GO" id="GO:0016020">
    <property type="term" value="C:membrane"/>
    <property type="evidence" value="ECO:0007669"/>
    <property type="project" value="UniProtKB-SubCell"/>
</dbReference>
<organism evidence="7 8">
    <name type="scientific">Phaeosphaeria nodorum (strain SN15 / ATCC MYA-4574 / FGSC 10173)</name>
    <name type="common">Glume blotch fungus</name>
    <name type="synonym">Parastagonospora nodorum</name>
    <dbReference type="NCBI Taxonomy" id="321614"/>
    <lineage>
        <taxon>Eukaryota</taxon>
        <taxon>Fungi</taxon>
        <taxon>Dikarya</taxon>
        <taxon>Ascomycota</taxon>
        <taxon>Pezizomycotina</taxon>
        <taxon>Dothideomycetes</taxon>
        <taxon>Pleosporomycetidae</taxon>
        <taxon>Pleosporales</taxon>
        <taxon>Pleosporineae</taxon>
        <taxon>Phaeosphaeriaceae</taxon>
        <taxon>Parastagonospora</taxon>
    </lineage>
</organism>
<feature type="compositionally biased region" description="Basic and acidic residues" evidence="5">
    <location>
        <begin position="318"/>
        <end position="346"/>
    </location>
</feature>
<feature type="transmembrane region" description="Helical" evidence="6">
    <location>
        <begin position="255"/>
        <end position="276"/>
    </location>
</feature>
<evidence type="ECO:0008006" key="9">
    <source>
        <dbReference type="Google" id="ProtNLM"/>
    </source>
</evidence>
<feature type="region of interest" description="Disordered" evidence="5">
    <location>
        <begin position="210"/>
        <end position="249"/>
    </location>
</feature>
<evidence type="ECO:0000313" key="7">
    <source>
        <dbReference type="EMBL" id="QRD00429.1"/>
    </source>
</evidence>
<proteinExistence type="predicted"/>
<evidence type="ECO:0000256" key="1">
    <source>
        <dbReference type="ARBA" id="ARBA00004167"/>
    </source>
</evidence>
<dbReference type="PANTHER" id="PTHR15549">
    <property type="entry name" value="PAIRED IMMUNOGLOBULIN-LIKE TYPE 2 RECEPTOR"/>
    <property type="match status" value="1"/>
</dbReference>
<dbReference type="GO" id="GO:0071944">
    <property type="term" value="C:cell periphery"/>
    <property type="evidence" value="ECO:0007669"/>
    <property type="project" value="UniProtKB-ARBA"/>
</dbReference>
<dbReference type="EMBL" id="CP069033">
    <property type="protein sequence ID" value="QRD00429.1"/>
    <property type="molecule type" value="Genomic_DNA"/>
</dbReference>
<dbReference type="VEuPathDB" id="FungiDB:JI435_089960"/>
<gene>
    <name evidence="7" type="ORF">JI435_089960</name>
</gene>
<keyword evidence="3 6" id="KW-1133">Transmembrane helix</keyword>
<protein>
    <recommendedName>
        <fullName evidence="9">Mid2 domain-containing protein</fullName>
    </recommendedName>
</protein>
<feature type="compositionally biased region" description="Low complexity" evidence="5">
    <location>
        <begin position="210"/>
        <end position="227"/>
    </location>
</feature>
<evidence type="ECO:0000256" key="3">
    <source>
        <dbReference type="ARBA" id="ARBA00022989"/>
    </source>
</evidence>
<dbReference type="AlphaFoldDB" id="A0A7U2FA15"/>
<evidence type="ECO:0000313" key="8">
    <source>
        <dbReference type="Proteomes" id="UP000663193"/>
    </source>
</evidence>
<dbReference type="Proteomes" id="UP000663193">
    <property type="component" value="Chromosome 11"/>
</dbReference>
<evidence type="ECO:0000256" key="6">
    <source>
        <dbReference type="SAM" id="Phobius"/>
    </source>
</evidence>
<accession>A0A7U2FA15</accession>
<keyword evidence="4 6" id="KW-0472">Membrane</keyword>
<dbReference type="PANTHER" id="PTHR15549:SF30">
    <property type="entry name" value="MID2 DOMAIN-CONTAINING PROTEIN"/>
    <property type="match status" value="1"/>
</dbReference>
<dbReference type="InterPro" id="IPR051694">
    <property type="entry name" value="Immunoregulatory_rcpt-like"/>
</dbReference>
<keyword evidence="8" id="KW-1185">Reference proteome</keyword>
<dbReference type="OrthoDB" id="4770059at2759"/>
<evidence type="ECO:0000256" key="2">
    <source>
        <dbReference type="ARBA" id="ARBA00022692"/>
    </source>
</evidence>
<keyword evidence="2 6" id="KW-0812">Transmembrane</keyword>
<evidence type="ECO:0000256" key="4">
    <source>
        <dbReference type="ARBA" id="ARBA00023136"/>
    </source>
</evidence>
<sequence>MRSSLDFSLALYRHSSFIAPYISGLNRGPITSVFAPAPSCTQTLRLTADGTNSWLYSGHAYQEYYQSGCMPTGTKVEAALSDKEEWDSYYYSPAICPQSWAPVTTFTSTWFGIDDAKVIPLRPDTTAVLCCPPGYSKGIWAYACASFLAEDTSLSYIVPSSVNGKWEAGDVSVGSFPKGYPVQGDGVPVWYQSSDSQVLAAAATRTAGESSSLASRMSSASTAQTPTSTPPPTGSPAVQPESTSSSGGLSTGAKIGLGVGIPVAIIFGLVLGWLIFRRRKAKAVPAGTHEMSESEQHPYHGAYSPEDARSKTYYAHTSELDGQLHEMPDHHDRPQELPAESRSELR</sequence>